<dbReference type="EMBL" id="BT037120">
    <property type="protein sequence ID" value="ACF82125.1"/>
    <property type="molecule type" value="mRNA"/>
</dbReference>
<sequence length="228" mass="23901">MAGPLLLSSRRPFFLLLHGSKHLPWTRAPNHGAPIPSSPYLELPMAPPSLPLVVASSAPCSTTPRFFSRELFPHGATPCLHSSLAPRKIADQRPCSSSIYCAAALTSRGKPAGFLPPASRFCSLHASSLRGALAAARPDHISMAKQPPCSELLLFPRCAAPRRNATVPAATTSKFLRPALRSKNSSPAQSPFPCSFPMCAGCSTNCAAASTAPRAAGLLFCCAVSSTP</sequence>
<proteinExistence type="evidence at transcript level"/>
<reference evidence="1" key="1">
    <citation type="journal article" date="2009" name="PLoS Genet.">
        <title>Sequencing, mapping, and analysis of 27,455 maize full-length cDNAs.</title>
        <authorList>
            <person name="Soderlund C."/>
            <person name="Descour A."/>
            <person name="Kudrna D."/>
            <person name="Bomhoff M."/>
            <person name="Boyd L."/>
            <person name="Currie J."/>
            <person name="Angelova A."/>
            <person name="Collura K."/>
            <person name="Wissotski M."/>
            <person name="Ashley E."/>
            <person name="Morrow D."/>
            <person name="Fernandes J."/>
            <person name="Walbot V."/>
            <person name="Yu Y."/>
        </authorList>
    </citation>
    <scope>NUCLEOTIDE SEQUENCE</scope>
    <source>
        <strain evidence="1">B73</strain>
    </source>
</reference>
<evidence type="ECO:0000313" key="1">
    <source>
        <dbReference type="EMBL" id="ACF82125.1"/>
    </source>
</evidence>
<protein>
    <submittedName>
        <fullName evidence="1">Uncharacterized protein</fullName>
    </submittedName>
</protein>
<dbReference type="AlphaFoldDB" id="B4FJ32"/>
<organism evidence="1">
    <name type="scientific">Zea mays</name>
    <name type="common">Maize</name>
    <dbReference type="NCBI Taxonomy" id="4577"/>
    <lineage>
        <taxon>Eukaryota</taxon>
        <taxon>Viridiplantae</taxon>
        <taxon>Streptophyta</taxon>
        <taxon>Embryophyta</taxon>
        <taxon>Tracheophyta</taxon>
        <taxon>Spermatophyta</taxon>
        <taxon>Magnoliopsida</taxon>
        <taxon>Liliopsida</taxon>
        <taxon>Poales</taxon>
        <taxon>Poaceae</taxon>
        <taxon>PACMAD clade</taxon>
        <taxon>Panicoideae</taxon>
        <taxon>Andropogonodae</taxon>
        <taxon>Andropogoneae</taxon>
        <taxon>Tripsacinae</taxon>
        <taxon>Zea</taxon>
    </lineage>
</organism>
<name>B4FJ32_MAIZE</name>
<accession>B4FJ32</accession>